<comment type="function">
    <text evidence="7">Repressor involved in choline regulation of the bet genes.</text>
</comment>
<evidence type="ECO:0000313" key="10">
    <source>
        <dbReference type="EMBL" id="ESR24841.1"/>
    </source>
</evidence>
<feature type="domain" description="HTH tetR-type" evidence="9">
    <location>
        <begin position="8"/>
        <end position="68"/>
    </location>
</feature>
<evidence type="ECO:0000256" key="2">
    <source>
        <dbReference type="ARBA" id="ARBA00022491"/>
    </source>
</evidence>
<dbReference type="SUPFAM" id="SSF48498">
    <property type="entry name" value="Tetracyclin repressor-like, C-terminal domain"/>
    <property type="match status" value="1"/>
</dbReference>
<dbReference type="SUPFAM" id="SSF46689">
    <property type="entry name" value="Homeodomain-like"/>
    <property type="match status" value="1"/>
</dbReference>
<dbReference type="GO" id="GO:0000976">
    <property type="term" value="F:transcription cis-regulatory region binding"/>
    <property type="evidence" value="ECO:0007669"/>
    <property type="project" value="TreeGrafter"/>
</dbReference>
<dbReference type="NCBIfam" id="TIGR03384">
    <property type="entry name" value="betaine_BetI"/>
    <property type="match status" value="1"/>
</dbReference>
<dbReference type="InterPro" id="IPR009057">
    <property type="entry name" value="Homeodomain-like_sf"/>
</dbReference>
<sequence length="195" mass="21156">MPKVGVQPIRRRALIGAAIEAIHDAGFCEVTMGQIARRAGVSPALAHHYFGSKEQLLAETMRHLLSELGLEVSKRLAAAPGPRARVSAIIAGNFDPVQFTPTVISAWLAFYLQAQTSERANRLLRIYALRLKSNLQHELAQLTDRTAGARIADGTAALIDGLWIRHALRAEPPDPAAAIALVEDYVDTQLKVNAP</sequence>
<gene>
    <name evidence="7" type="primary">betI</name>
    <name evidence="10" type="ORF">N177_2164</name>
</gene>
<keyword evidence="4 7" id="KW-0238">DNA-binding</keyword>
<dbReference type="GO" id="GO:0019285">
    <property type="term" value="P:glycine betaine biosynthetic process from choline"/>
    <property type="evidence" value="ECO:0007669"/>
    <property type="project" value="UniProtKB-UniRule"/>
</dbReference>
<dbReference type="InterPro" id="IPR036271">
    <property type="entry name" value="Tet_transcr_reg_TetR-rel_C_sf"/>
</dbReference>
<dbReference type="InterPro" id="IPR039538">
    <property type="entry name" value="BetI_C"/>
</dbReference>
<dbReference type="PROSITE" id="PS01081">
    <property type="entry name" value="HTH_TETR_1"/>
    <property type="match status" value="1"/>
</dbReference>
<name>V4RFC2_9HYPH</name>
<dbReference type="InterPro" id="IPR001647">
    <property type="entry name" value="HTH_TetR"/>
</dbReference>
<dbReference type="OrthoDB" id="7618612at2"/>
<dbReference type="InterPro" id="IPR023772">
    <property type="entry name" value="DNA-bd_HTH_TetR-type_CS"/>
</dbReference>
<evidence type="ECO:0000256" key="4">
    <source>
        <dbReference type="ARBA" id="ARBA00023125"/>
    </source>
</evidence>
<dbReference type="Proteomes" id="UP000017819">
    <property type="component" value="Unassembled WGS sequence"/>
</dbReference>
<dbReference type="GO" id="GO:0003700">
    <property type="term" value="F:DNA-binding transcription factor activity"/>
    <property type="evidence" value="ECO:0007669"/>
    <property type="project" value="UniProtKB-UniRule"/>
</dbReference>
<evidence type="ECO:0000256" key="5">
    <source>
        <dbReference type="ARBA" id="ARBA00023163"/>
    </source>
</evidence>
<keyword evidence="2 7" id="KW-0678">Repressor</keyword>
<dbReference type="STRING" id="631454.N177_2164"/>
<reference evidence="10 11" key="1">
    <citation type="journal article" date="2014" name="Genome Announc.">
        <title>Draft Genome Sequence of Lutibaculum baratangense Strain AMV1T, Isolated from a Mud Volcano in Andamans, India.</title>
        <authorList>
            <person name="Singh A."/>
            <person name="Sreenivas A."/>
            <person name="Sathyanarayana Reddy G."/>
            <person name="Pinnaka A.K."/>
            <person name="Shivaji S."/>
        </authorList>
    </citation>
    <scope>NUCLEOTIDE SEQUENCE [LARGE SCALE GENOMIC DNA]</scope>
    <source>
        <strain evidence="10 11">AMV1</strain>
    </source>
</reference>
<dbReference type="PRINTS" id="PR00455">
    <property type="entry name" value="HTHTETR"/>
</dbReference>
<comment type="pathway">
    <text evidence="1 7">Amine and polyamine biosynthesis; betaine biosynthesis via choline pathway [regulation].</text>
</comment>
<dbReference type="Gene3D" id="1.10.357.10">
    <property type="entry name" value="Tetracycline Repressor, domain 2"/>
    <property type="match status" value="1"/>
</dbReference>
<dbReference type="PANTHER" id="PTHR30055">
    <property type="entry name" value="HTH-TYPE TRANSCRIPTIONAL REGULATOR RUTR"/>
    <property type="match status" value="1"/>
</dbReference>
<evidence type="ECO:0000256" key="3">
    <source>
        <dbReference type="ARBA" id="ARBA00023015"/>
    </source>
</evidence>
<proteinExistence type="inferred from homology"/>
<accession>V4RFC2</accession>
<evidence type="ECO:0000256" key="6">
    <source>
        <dbReference type="ARBA" id="ARBA00024936"/>
    </source>
</evidence>
<dbReference type="eggNOG" id="COG1309">
    <property type="taxonomic scope" value="Bacteria"/>
</dbReference>
<keyword evidence="5 7" id="KW-0804">Transcription</keyword>
<organism evidence="10 11">
    <name type="scientific">Lutibaculum baratangense AMV1</name>
    <dbReference type="NCBI Taxonomy" id="631454"/>
    <lineage>
        <taxon>Bacteria</taxon>
        <taxon>Pseudomonadati</taxon>
        <taxon>Pseudomonadota</taxon>
        <taxon>Alphaproteobacteria</taxon>
        <taxon>Hyphomicrobiales</taxon>
        <taxon>Tepidamorphaceae</taxon>
        <taxon>Lutibaculum</taxon>
    </lineage>
</organism>
<evidence type="ECO:0000256" key="7">
    <source>
        <dbReference type="HAMAP-Rule" id="MF_00768"/>
    </source>
</evidence>
<dbReference type="PATRIC" id="fig|631454.5.peg.2133"/>
<keyword evidence="3 7" id="KW-0805">Transcription regulation</keyword>
<dbReference type="Pfam" id="PF13977">
    <property type="entry name" value="TetR_C_6"/>
    <property type="match status" value="1"/>
</dbReference>
<dbReference type="InterPro" id="IPR050109">
    <property type="entry name" value="HTH-type_TetR-like_transc_reg"/>
</dbReference>
<dbReference type="RefSeq" id="WP_023432294.1">
    <property type="nucleotide sequence ID" value="NZ_AWXZ01000029.1"/>
</dbReference>
<dbReference type="GO" id="GO:0045892">
    <property type="term" value="P:negative regulation of DNA-templated transcription"/>
    <property type="evidence" value="ECO:0007669"/>
    <property type="project" value="UniProtKB-UniRule"/>
</dbReference>
<evidence type="ECO:0000313" key="11">
    <source>
        <dbReference type="Proteomes" id="UP000017819"/>
    </source>
</evidence>
<evidence type="ECO:0000256" key="1">
    <source>
        <dbReference type="ARBA" id="ARBA00004719"/>
    </source>
</evidence>
<dbReference type="Pfam" id="PF00440">
    <property type="entry name" value="TetR_N"/>
    <property type="match status" value="1"/>
</dbReference>
<evidence type="ECO:0000256" key="8">
    <source>
        <dbReference type="PROSITE-ProRule" id="PRU00335"/>
    </source>
</evidence>
<dbReference type="InterPro" id="IPR017757">
    <property type="entry name" value="Tscrpt_rep_BetI"/>
</dbReference>
<dbReference type="PROSITE" id="PS50977">
    <property type="entry name" value="HTH_TETR_2"/>
    <property type="match status" value="1"/>
</dbReference>
<dbReference type="AlphaFoldDB" id="V4RFC2"/>
<feature type="DNA-binding region" description="H-T-H motif" evidence="7 8">
    <location>
        <begin position="31"/>
        <end position="50"/>
    </location>
</feature>
<comment type="function">
    <text evidence="6">Repressor involved in the biosynthesis of the osmoprotectant glycine betaine. It represses transcription of the choline transporter BetT and the genes of BetAB involved in the synthesis of glycine betaine.</text>
</comment>
<protein>
    <recommendedName>
        <fullName evidence="7">HTH-type transcriptional regulator BetI</fullName>
    </recommendedName>
</protein>
<comment type="caution">
    <text evidence="10">The sequence shown here is derived from an EMBL/GenBank/DDBJ whole genome shotgun (WGS) entry which is preliminary data.</text>
</comment>
<evidence type="ECO:0000259" key="9">
    <source>
        <dbReference type="PROSITE" id="PS50977"/>
    </source>
</evidence>
<dbReference type="NCBIfam" id="NF001978">
    <property type="entry name" value="PRK00767.1"/>
    <property type="match status" value="1"/>
</dbReference>
<dbReference type="EMBL" id="AWXZ01000029">
    <property type="protein sequence ID" value="ESR24841.1"/>
    <property type="molecule type" value="Genomic_DNA"/>
</dbReference>
<keyword evidence="11" id="KW-1185">Reference proteome</keyword>
<dbReference type="PANTHER" id="PTHR30055:SF234">
    <property type="entry name" value="HTH-TYPE TRANSCRIPTIONAL REGULATOR BETI"/>
    <property type="match status" value="1"/>
</dbReference>
<dbReference type="HAMAP" id="MF_00768">
    <property type="entry name" value="HTH_type_BetI"/>
    <property type="match status" value="1"/>
</dbReference>
<dbReference type="UniPathway" id="UPA00529"/>